<dbReference type="Pfam" id="PF00249">
    <property type="entry name" value="Myb_DNA-binding"/>
    <property type="match status" value="2"/>
</dbReference>
<dbReference type="FunFam" id="1.10.10.60:FF:000001">
    <property type="entry name" value="MYB-related transcription factor"/>
    <property type="match status" value="1"/>
</dbReference>
<evidence type="ECO:0000256" key="3">
    <source>
        <dbReference type="ARBA" id="ARBA00023125"/>
    </source>
</evidence>
<feature type="compositionally biased region" description="Low complexity" evidence="5">
    <location>
        <begin position="130"/>
        <end position="149"/>
    </location>
</feature>
<evidence type="ECO:0000313" key="8">
    <source>
        <dbReference type="EMBL" id="ALT31507.1"/>
    </source>
</evidence>
<accession>A0A0U3BY76</accession>
<comment type="subcellular location">
    <subcellularLocation>
        <location evidence="1">Nucleus</location>
    </subcellularLocation>
</comment>
<keyword evidence="4" id="KW-0539">Nucleus</keyword>
<dbReference type="PANTHER" id="PTHR10641:SF1377">
    <property type="entry name" value="MYB-RELATED PROTEIN MYB4-LIKE"/>
    <property type="match status" value="1"/>
</dbReference>
<evidence type="ECO:0000256" key="5">
    <source>
        <dbReference type="SAM" id="MobiDB-lite"/>
    </source>
</evidence>
<organism evidence="8">
    <name type="scientific">Fagopyrum tataricum</name>
    <name type="common">Tartarian buckwheat</name>
    <name type="synonym">Polygonum tataricum</name>
    <dbReference type="NCBI Taxonomy" id="62330"/>
    <lineage>
        <taxon>Eukaryota</taxon>
        <taxon>Viridiplantae</taxon>
        <taxon>Streptophyta</taxon>
        <taxon>Embryophyta</taxon>
        <taxon>Tracheophyta</taxon>
        <taxon>Spermatophyta</taxon>
        <taxon>Magnoliopsida</taxon>
        <taxon>eudicotyledons</taxon>
        <taxon>Gunneridae</taxon>
        <taxon>Pentapetalae</taxon>
        <taxon>Caryophyllales</taxon>
        <taxon>Polygonaceae</taxon>
        <taxon>Polygonoideae</taxon>
        <taxon>Fagopyreae</taxon>
        <taxon>Fagopyrum</taxon>
    </lineage>
</organism>
<dbReference type="InterPro" id="IPR015495">
    <property type="entry name" value="Myb_TF_plants"/>
</dbReference>
<dbReference type="PROSITE" id="PS50090">
    <property type="entry name" value="MYB_LIKE"/>
    <property type="match status" value="2"/>
</dbReference>
<dbReference type="SMART" id="SM00717">
    <property type="entry name" value="SANT"/>
    <property type="match status" value="2"/>
</dbReference>
<reference evidence="8" key="1">
    <citation type="journal article" date="2016" name="Plant Cell Rep.">
        <title>Identification, isolation and expression analysis of eight stress-related R2R3-MYB genes in tartary buckwheat (Fagopyrum tataricum).</title>
        <authorList>
            <person name="Gao F."/>
            <person name="Zhao H.X."/>
            <person name="Yao H.P."/>
            <person name="Li C.L."/>
            <person name="Chen H."/>
            <person name="Wang A.H."/>
            <person name="Park S.U."/>
            <person name="Wu Q."/>
        </authorList>
    </citation>
    <scope>NUCLEOTIDE SEQUENCE</scope>
</reference>
<dbReference type="Gene3D" id="1.10.10.60">
    <property type="entry name" value="Homeodomain-like"/>
    <property type="match status" value="2"/>
</dbReference>
<evidence type="ECO:0000256" key="4">
    <source>
        <dbReference type="ARBA" id="ARBA00023242"/>
    </source>
</evidence>
<feature type="domain" description="Myb-like" evidence="6">
    <location>
        <begin position="62"/>
        <end position="112"/>
    </location>
</feature>
<dbReference type="InterPro" id="IPR001005">
    <property type="entry name" value="SANT/Myb"/>
</dbReference>
<name>A0A0U3BY76_FAGTA</name>
<dbReference type="InterPro" id="IPR009057">
    <property type="entry name" value="Homeodomain-like_sf"/>
</dbReference>
<dbReference type="SUPFAM" id="SSF46689">
    <property type="entry name" value="Homeodomain-like"/>
    <property type="match status" value="1"/>
</dbReference>
<feature type="domain" description="Myb-like" evidence="6">
    <location>
        <begin position="9"/>
        <end position="61"/>
    </location>
</feature>
<dbReference type="GO" id="GO:0005634">
    <property type="term" value="C:nucleus"/>
    <property type="evidence" value="ECO:0007669"/>
    <property type="project" value="UniProtKB-SubCell"/>
</dbReference>
<evidence type="ECO:0000259" key="6">
    <source>
        <dbReference type="PROSITE" id="PS50090"/>
    </source>
</evidence>
<dbReference type="AlphaFoldDB" id="A0A0U3BY76"/>
<dbReference type="InterPro" id="IPR017930">
    <property type="entry name" value="Myb_dom"/>
</dbReference>
<dbReference type="PANTHER" id="PTHR10641">
    <property type="entry name" value="MYB FAMILY TRANSCRIPTION FACTOR"/>
    <property type="match status" value="1"/>
</dbReference>
<evidence type="ECO:0000259" key="7">
    <source>
        <dbReference type="PROSITE" id="PS51294"/>
    </source>
</evidence>
<evidence type="ECO:0000256" key="2">
    <source>
        <dbReference type="ARBA" id="ARBA00022737"/>
    </source>
</evidence>
<dbReference type="EMBL" id="KT285529">
    <property type="protein sequence ID" value="ALT31507.1"/>
    <property type="molecule type" value="mRNA"/>
</dbReference>
<protein>
    <submittedName>
        <fullName evidence="8">MYB7</fullName>
    </submittedName>
</protein>
<dbReference type="PROSITE" id="PS51294">
    <property type="entry name" value="HTH_MYB"/>
    <property type="match status" value="2"/>
</dbReference>
<dbReference type="GO" id="GO:0003677">
    <property type="term" value="F:DNA binding"/>
    <property type="evidence" value="ECO:0007669"/>
    <property type="project" value="UniProtKB-KW"/>
</dbReference>
<keyword evidence="3" id="KW-0238">DNA-binding</keyword>
<evidence type="ECO:0000256" key="1">
    <source>
        <dbReference type="ARBA" id="ARBA00004123"/>
    </source>
</evidence>
<feature type="region of interest" description="Disordered" evidence="5">
    <location>
        <begin position="115"/>
        <end position="149"/>
    </location>
</feature>
<sequence length="258" mass="30116">MVRTPSFDENGIKKGAWSPEEDLKLESYIRRYGHWNWRELPKFAGLKRCGKSCRLRWMNYLRPNVRRGNYTKEEGDLIMELHKQHGNKWAMIATRLPGRTDNEIKNHWHTHLKKRRRDKSYTSIEKNTVSTSSVDSEIHVSSSSSSTNQTVDQDCLQHIQILESCPFSPQISSTQNNTTPIMTSSQEDYFLPPEIEFSALSDLLDPPSDATIYTELEGTDDFWTTPFSWEEMSSYDNFNFFDEYDEFMQGLAMESLIN</sequence>
<feature type="domain" description="HTH myb-type" evidence="7">
    <location>
        <begin position="9"/>
        <end position="61"/>
    </location>
</feature>
<feature type="domain" description="HTH myb-type" evidence="7">
    <location>
        <begin position="62"/>
        <end position="116"/>
    </location>
</feature>
<proteinExistence type="evidence at transcript level"/>
<dbReference type="SMR" id="A0A0U3BY76"/>
<dbReference type="CDD" id="cd00167">
    <property type="entry name" value="SANT"/>
    <property type="match status" value="2"/>
</dbReference>
<keyword evidence="2" id="KW-0677">Repeat</keyword>